<gene>
    <name evidence="2" type="ORF">ACHAXA_007543</name>
</gene>
<feature type="region of interest" description="Disordered" evidence="1">
    <location>
        <begin position="378"/>
        <end position="400"/>
    </location>
</feature>
<protein>
    <recommendedName>
        <fullName evidence="4">F-box domain-containing protein</fullName>
    </recommendedName>
</protein>
<feature type="region of interest" description="Disordered" evidence="1">
    <location>
        <begin position="1"/>
        <end position="52"/>
    </location>
</feature>
<sequence length="440" mass="48762">MEVTINDRKRKAEEHVASATEHRRNHHGRIEVSRFIGMQDKSSTTSPSMGVEDNAACSSRLVAPRPHVDVHSNLPASSPSDVAAADALGRGKREDDDDVESTETPACFAHLPIELFCNVIAYLGPTSSSLCALCQLSKHHNAIMTSIGDVMLHRARLRFRVPLVPGVGSIDGNDDDDDGIASRVIMESSVSLFVRHARSSKAVHDRLVALEGILGKEFPSLVEHEDGGDASPTKPRPILASDAIGISESDPPPSSSSRDDGRWDASSRLRRDSNIVEPSEVGHALNIALCLLGRPNPDYFDDPDEANAISYHASTTALEWRVMTLCGTIGVRAYKYAKSRMCRRYDREDELFYDAYHAVTDRMVPSHHRRRTPFLREDDDDVYYDEEDDDDVDDDDTVDPGDIEAEEDMMLLDKASLVMQHVFLREQNAARRHGTDSFLG</sequence>
<comment type="caution">
    <text evidence="2">The sequence shown here is derived from an EMBL/GenBank/DDBJ whole genome shotgun (WGS) entry which is preliminary data.</text>
</comment>
<evidence type="ECO:0000256" key="1">
    <source>
        <dbReference type="SAM" id="MobiDB-lite"/>
    </source>
</evidence>
<feature type="compositionally biased region" description="Basic and acidic residues" evidence="1">
    <location>
        <begin position="1"/>
        <end position="32"/>
    </location>
</feature>
<feature type="compositionally biased region" description="Basic and acidic residues" evidence="1">
    <location>
        <begin position="257"/>
        <end position="270"/>
    </location>
</feature>
<accession>A0ABD3SRQ1</accession>
<evidence type="ECO:0000313" key="2">
    <source>
        <dbReference type="EMBL" id="KAL3827036.1"/>
    </source>
</evidence>
<dbReference type="AlphaFoldDB" id="A0ABD3SRQ1"/>
<keyword evidence="3" id="KW-1185">Reference proteome</keyword>
<evidence type="ECO:0008006" key="4">
    <source>
        <dbReference type="Google" id="ProtNLM"/>
    </source>
</evidence>
<evidence type="ECO:0000313" key="3">
    <source>
        <dbReference type="Proteomes" id="UP001530377"/>
    </source>
</evidence>
<name>A0ABD3SRQ1_9STRA</name>
<feature type="region of interest" description="Disordered" evidence="1">
    <location>
        <begin position="243"/>
        <end position="270"/>
    </location>
</feature>
<reference evidence="2 3" key="1">
    <citation type="submission" date="2024-10" db="EMBL/GenBank/DDBJ databases">
        <title>Updated reference genomes for cyclostephanoid diatoms.</title>
        <authorList>
            <person name="Roberts W.R."/>
            <person name="Alverson A.J."/>
        </authorList>
    </citation>
    <scope>NUCLEOTIDE SEQUENCE [LARGE SCALE GENOMIC DNA]</scope>
    <source>
        <strain evidence="2 3">AJA228-03</strain>
    </source>
</reference>
<organism evidence="2 3">
    <name type="scientific">Cyclostephanos tholiformis</name>
    <dbReference type="NCBI Taxonomy" id="382380"/>
    <lineage>
        <taxon>Eukaryota</taxon>
        <taxon>Sar</taxon>
        <taxon>Stramenopiles</taxon>
        <taxon>Ochrophyta</taxon>
        <taxon>Bacillariophyta</taxon>
        <taxon>Coscinodiscophyceae</taxon>
        <taxon>Thalassiosirophycidae</taxon>
        <taxon>Stephanodiscales</taxon>
        <taxon>Stephanodiscaceae</taxon>
        <taxon>Cyclostephanos</taxon>
    </lineage>
</organism>
<dbReference type="Proteomes" id="UP001530377">
    <property type="component" value="Unassembled WGS sequence"/>
</dbReference>
<dbReference type="EMBL" id="JALLPB020000009">
    <property type="protein sequence ID" value="KAL3827036.1"/>
    <property type="molecule type" value="Genomic_DNA"/>
</dbReference>
<proteinExistence type="predicted"/>